<keyword evidence="11" id="KW-1185">Reference proteome</keyword>
<dbReference type="RefSeq" id="WP_022791102.1">
    <property type="nucleotide sequence ID" value="NZ_ATUU01000001.1"/>
</dbReference>
<dbReference type="GO" id="GO:0016491">
    <property type="term" value="F:oxidoreductase activity"/>
    <property type="evidence" value="ECO:0007669"/>
    <property type="project" value="UniProtKB-KW"/>
</dbReference>
<dbReference type="InterPro" id="IPR036188">
    <property type="entry name" value="FAD/NAD-bd_sf"/>
</dbReference>
<dbReference type="Gene3D" id="3.50.50.60">
    <property type="entry name" value="FAD/NAD(P)-binding domain"/>
    <property type="match status" value="2"/>
</dbReference>
<evidence type="ECO:0000313" key="11">
    <source>
        <dbReference type="Proteomes" id="UP000051296"/>
    </source>
</evidence>
<comment type="cofactor">
    <cofactor evidence="1">
        <name>FAD</name>
        <dbReference type="ChEBI" id="CHEBI:57692"/>
    </cofactor>
</comment>
<evidence type="ECO:0000256" key="4">
    <source>
        <dbReference type="ARBA" id="ARBA00022827"/>
    </source>
</evidence>
<evidence type="ECO:0000256" key="2">
    <source>
        <dbReference type="ARBA" id="ARBA00009130"/>
    </source>
</evidence>
<dbReference type="InterPro" id="IPR023753">
    <property type="entry name" value="FAD/NAD-binding_dom"/>
</dbReference>
<organism evidence="10 11">
    <name type="scientific">Weissella halotolerans DSM 20190</name>
    <dbReference type="NCBI Taxonomy" id="1123500"/>
    <lineage>
        <taxon>Bacteria</taxon>
        <taxon>Bacillati</taxon>
        <taxon>Bacillota</taxon>
        <taxon>Bacilli</taxon>
        <taxon>Lactobacillales</taxon>
        <taxon>Lactobacillaceae</taxon>
        <taxon>Weissella</taxon>
    </lineage>
</organism>
<dbReference type="PATRIC" id="fig|1123500.6.peg.202"/>
<keyword evidence="4" id="KW-0274">FAD</keyword>
<evidence type="ECO:0000259" key="8">
    <source>
        <dbReference type="Pfam" id="PF02852"/>
    </source>
</evidence>
<reference evidence="10 11" key="1">
    <citation type="journal article" date="2015" name="Genome Announc.">
        <title>Expanding the biotechnology potential of lactobacilli through comparative genomics of 213 strains and associated genera.</title>
        <authorList>
            <person name="Sun Z."/>
            <person name="Harris H.M."/>
            <person name="McCann A."/>
            <person name="Guo C."/>
            <person name="Argimon S."/>
            <person name="Zhang W."/>
            <person name="Yang X."/>
            <person name="Jeffery I.B."/>
            <person name="Cooney J.C."/>
            <person name="Kagawa T.F."/>
            <person name="Liu W."/>
            <person name="Song Y."/>
            <person name="Salvetti E."/>
            <person name="Wrobel A."/>
            <person name="Rasinkangas P."/>
            <person name="Parkhill J."/>
            <person name="Rea M.C."/>
            <person name="O'Sullivan O."/>
            <person name="Ritari J."/>
            <person name="Douillard F.P."/>
            <person name="Paul Ross R."/>
            <person name="Yang R."/>
            <person name="Briner A.E."/>
            <person name="Felis G.E."/>
            <person name="de Vos W.M."/>
            <person name="Barrangou R."/>
            <person name="Klaenhammer T.R."/>
            <person name="Caufield P.W."/>
            <person name="Cui Y."/>
            <person name="Zhang H."/>
            <person name="O'Toole P.W."/>
        </authorList>
    </citation>
    <scope>NUCLEOTIDE SEQUENCE [LARGE SCALE GENOMIC DNA]</scope>
    <source>
        <strain evidence="10 11">DSM 20190</strain>
    </source>
</reference>
<dbReference type="AlphaFoldDB" id="A0A0R2FZM7"/>
<dbReference type="InterPro" id="IPR050260">
    <property type="entry name" value="FAD-bd_OxRdtase"/>
</dbReference>
<dbReference type="PRINTS" id="PR00368">
    <property type="entry name" value="FADPNR"/>
</dbReference>
<dbReference type="Pfam" id="PF07992">
    <property type="entry name" value="Pyr_redox_2"/>
    <property type="match status" value="1"/>
</dbReference>
<dbReference type="Proteomes" id="UP000051296">
    <property type="component" value="Unassembled WGS sequence"/>
</dbReference>
<evidence type="ECO:0000256" key="5">
    <source>
        <dbReference type="ARBA" id="ARBA00023002"/>
    </source>
</evidence>
<protein>
    <submittedName>
        <fullName evidence="10">NAD(FAD)-dependent dehydrogenase</fullName>
    </submittedName>
</protein>
<evidence type="ECO:0000313" key="10">
    <source>
        <dbReference type="EMBL" id="KRN33406.1"/>
    </source>
</evidence>
<feature type="domain" description="FAD/NAD(P)-binding" evidence="9">
    <location>
        <begin position="1"/>
        <end position="304"/>
    </location>
</feature>
<feature type="domain" description="Pyridine nucleotide-disulphide oxidoreductase dimerisation" evidence="8">
    <location>
        <begin position="332"/>
        <end position="427"/>
    </location>
</feature>
<dbReference type="OrthoDB" id="9802028at2"/>
<dbReference type="InterPro" id="IPR016156">
    <property type="entry name" value="FAD/NAD-linked_Rdtase_dimer_sf"/>
</dbReference>
<dbReference type="SUPFAM" id="SSF51905">
    <property type="entry name" value="FAD/NAD(P)-binding domain"/>
    <property type="match status" value="1"/>
</dbReference>
<sequence length="446" mass="47785">MKVAVIGSTHAGVFSAKQIKAQVPDAQIDVFERNQTVSFLSCGIALWVGNHVSDPARMFYESPESLIDQGINMHMGTEVVQADLAAKQLTIKDLVTDEERTDVYDKIVITTGSKAVIPPIPGIDGDKVYMAKNWDDANRLKEVADDVKRAVVIGAGYIGAELAEQMSLNGTQVTLVDALDRVLAKNASAEYSAVIEQAYQEHGVNLALGETVTEFVDNGEDITVKTTGGAYTADIAILGIGFRPATDLFTGQVDMLDNGAIITDKYMQTSAPDVFAAGDASAVYYNPTQSYDYIPLATNAVRQGILVGRNIVEPTVAYQGTQATSAVELYGIAFASTGLNADSAAAKGIKSQSITLDEDYRPDFLLTTESVKSSLTWDPETRRILGGEFMSTHDVTAAANVISLAIENQNTIDQLSMTDFFFQPNFDQPINYISSVAIAAASAAAE</sequence>
<gene>
    <name evidence="10" type="ORF">IV68_GL000204</name>
</gene>
<evidence type="ECO:0000256" key="7">
    <source>
        <dbReference type="ARBA" id="ARBA00023284"/>
    </source>
</evidence>
<dbReference type="PANTHER" id="PTHR43429:SF1">
    <property type="entry name" value="NAD(P)H SULFUR OXIDOREDUCTASE (COA-DEPENDENT)"/>
    <property type="match status" value="1"/>
</dbReference>
<dbReference type="PANTHER" id="PTHR43429">
    <property type="entry name" value="PYRIDINE NUCLEOTIDE-DISULFIDE OXIDOREDUCTASE DOMAIN-CONTAINING"/>
    <property type="match status" value="1"/>
</dbReference>
<dbReference type="EMBL" id="JQAX01000001">
    <property type="protein sequence ID" value="KRN33406.1"/>
    <property type="molecule type" value="Genomic_DNA"/>
</dbReference>
<evidence type="ECO:0000256" key="6">
    <source>
        <dbReference type="ARBA" id="ARBA00023097"/>
    </source>
</evidence>
<dbReference type="SUPFAM" id="SSF55424">
    <property type="entry name" value="FAD/NAD-linked reductases, dimerisation (C-terminal) domain"/>
    <property type="match status" value="1"/>
</dbReference>
<evidence type="ECO:0000256" key="1">
    <source>
        <dbReference type="ARBA" id="ARBA00001974"/>
    </source>
</evidence>
<keyword evidence="3" id="KW-0285">Flavoprotein</keyword>
<name>A0A0R2FZM7_9LACO</name>
<dbReference type="eggNOG" id="COG0446">
    <property type="taxonomic scope" value="Bacteria"/>
</dbReference>
<proteinExistence type="inferred from homology"/>
<dbReference type="InParanoid" id="A0A0R2FZM7"/>
<dbReference type="PRINTS" id="PR00411">
    <property type="entry name" value="PNDRDTASEI"/>
</dbReference>
<keyword evidence="5" id="KW-0560">Oxidoreductase</keyword>
<dbReference type="STRING" id="1123500.GCA_000420365_00299"/>
<comment type="similarity">
    <text evidence="2">Belongs to the class-III pyridine nucleotide-disulfide oxidoreductase family.</text>
</comment>
<dbReference type="Gene3D" id="3.30.390.30">
    <property type="match status" value="1"/>
</dbReference>
<keyword evidence="7" id="KW-0676">Redox-active center</keyword>
<dbReference type="InterPro" id="IPR004099">
    <property type="entry name" value="Pyr_nucl-diS_OxRdtase_dimer"/>
</dbReference>
<keyword evidence="6" id="KW-0558">Oxidation</keyword>
<comment type="caution">
    <text evidence="10">The sequence shown here is derived from an EMBL/GenBank/DDBJ whole genome shotgun (WGS) entry which is preliminary data.</text>
</comment>
<accession>A0A0R2FZM7</accession>
<dbReference type="Pfam" id="PF02852">
    <property type="entry name" value="Pyr_redox_dim"/>
    <property type="match status" value="1"/>
</dbReference>
<evidence type="ECO:0000256" key="3">
    <source>
        <dbReference type="ARBA" id="ARBA00022630"/>
    </source>
</evidence>
<evidence type="ECO:0000259" key="9">
    <source>
        <dbReference type="Pfam" id="PF07992"/>
    </source>
</evidence>